<evidence type="ECO:0000313" key="2">
    <source>
        <dbReference type="Proteomes" id="UP001524569"/>
    </source>
</evidence>
<gene>
    <name evidence="1" type="ORF">NP603_21620</name>
</gene>
<dbReference type="RefSeq" id="WP_256612940.1">
    <property type="nucleotide sequence ID" value="NZ_JANIBM010000073.1"/>
</dbReference>
<sequence length="167" mass="19088">MREKTTDFPLAAQLPVSLHDPMPKPKPLLTELAKKGKPLVEVVVIPFDEQQSEDVCRILDDLALDISAEILPAYFQPSEIPTIYQIRLEATKEALLREFGWKIERIQIYDTKEDNGQYPDAYAWEDLNEPEFYPEELSGKIKHMGLTQPGNSDNGKLDNINYELKNG</sequence>
<accession>A0ABT1UNL2</accession>
<name>A0ABT1UNL2_9GAMM</name>
<evidence type="ECO:0000313" key="1">
    <source>
        <dbReference type="EMBL" id="MCQ8183717.1"/>
    </source>
</evidence>
<protein>
    <submittedName>
        <fullName evidence="1">Uncharacterized protein</fullName>
    </submittedName>
</protein>
<comment type="caution">
    <text evidence="1">The sequence shown here is derived from an EMBL/GenBank/DDBJ whole genome shotgun (WGS) entry which is preliminary data.</text>
</comment>
<organism evidence="1 2">
    <name type="scientific">Methylomonas aurea</name>
    <dbReference type="NCBI Taxonomy" id="2952224"/>
    <lineage>
        <taxon>Bacteria</taxon>
        <taxon>Pseudomonadati</taxon>
        <taxon>Pseudomonadota</taxon>
        <taxon>Gammaproteobacteria</taxon>
        <taxon>Methylococcales</taxon>
        <taxon>Methylococcaceae</taxon>
        <taxon>Methylomonas</taxon>
    </lineage>
</organism>
<proteinExistence type="predicted"/>
<dbReference type="Proteomes" id="UP001524569">
    <property type="component" value="Unassembled WGS sequence"/>
</dbReference>
<reference evidence="1 2" key="1">
    <citation type="submission" date="2022-07" db="EMBL/GenBank/DDBJ databases">
        <title>Methylomonas rivi sp. nov., Methylomonas rosea sp. nov., Methylomonas aureus sp. nov. and Methylomonas subterranea sp. nov., four novel methanotrophs isolated from a freshwater creek and the deep terrestrial subsurface.</title>
        <authorList>
            <person name="Abin C."/>
            <person name="Sankaranarayanan K."/>
            <person name="Garner C."/>
            <person name="Sindelar R."/>
            <person name="Kotary K."/>
            <person name="Garner R."/>
            <person name="Barclay S."/>
            <person name="Lawson P."/>
            <person name="Krumholz L."/>
        </authorList>
    </citation>
    <scope>NUCLEOTIDE SEQUENCE [LARGE SCALE GENOMIC DNA]</scope>
    <source>
        <strain evidence="1 2">SURF-1</strain>
    </source>
</reference>
<dbReference type="EMBL" id="JANIBM010000073">
    <property type="protein sequence ID" value="MCQ8183717.1"/>
    <property type="molecule type" value="Genomic_DNA"/>
</dbReference>
<keyword evidence="2" id="KW-1185">Reference proteome</keyword>